<dbReference type="AlphaFoldDB" id="A0AAU9TA48"/>
<organism evidence="1 2">
    <name type="scientific">Thlaspi arvense</name>
    <name type="common">Field penny-cress</name>
    <dbReference type="NCBI Taxonomy" id="13288"/>
    <lineage>
        <taxon>Eukaryota</taxon>
        <taxon>Viridiplantae</taxon>
        <taxon>Streptophyta</taxon>
        <taxon>Embryophyta</taxon>
        <taxon>Tracheophyta</taxon>
        <taxon>Spermatophyta</taxon>
        <taxon>Magnoliopsida</taxon>
        <taxon>eudicotyledons</taxon>
        <taxon>Gunneridae</taxon>
        <taxon>Pentapetalae</taxon>
        <taxon>rosids</taxon>
        <taxon>malvids</taxon>
        <taxon>Brassicales</taxon>
        <taxon>Brassicaceae</taxon>
        <taxon>Thlaspideae</taxon>
        <taxon>Thlaspi</taxon>
    </lineage>
</organism>
<dbReference type="SUPFAM" id="SSF52047">
    <property type="entry name" value="RNI-like"/>
    <property type="match status" value="1"/>
</dbReference>
<dbReference type="Proteomes" id="UP000836841">
    <property type="component" value="Chromosome 7"/>
</dbReference>
<dbReference type="InterPro" id="IPR032675">
    <property type="entry name" value="LRR_dom_sf"/>
</dbReference>
<gene>
    <name evidence="1" type="ORF">TAV2_LOCUS23884</name>
</gene>
<dbReference type="EMBL" id="OU466863">
    <property type="protein sequence ID" value="CAH2079633.1"/>
    <property type="molecule type" value="Genomic_DNA"/>
</dbReference>
<keyword evidence="2" id="KW-1185">Reference proteome</keyword>
<protein>
    <submittedName>
        <fullName evidence="1">Uncharacterized protein</fullName>
    </submittedName>
</protein>
<evidence type="ECO:0000313" key="1">
    <source>
        <dbReference type="EMBL" id="CAH2079633.1"/>
    </source>
</evidence>
<reference evidence="1 2" key="1">
    <citation type="submission" date="2022-03" db="EMBL/GenBank/DDBJ databases">
        <authorList>
            <person name="Nunn A."/>
            <person name="Chopra R."/>
            <person name="Nunn A."/>
            <person name="Contreras Garrido A."/>
        </authorList>
    </citation>
    <scope>NUCLEOTIDE SEQUENCE [LARGE SCALE GENOMIC DNA]</scope>
</reference>
<name>A0AAU9TA48_THLAR</name>
<proteinExistence type="predicted"/>
<evidence type="ECO:0000313" key="2">
    <source>
        <dbReference type="Proteomes" id="UP000836841"/>
    </source>
</evidence>
<dbReference type="Gene3D" id="3.80.10.10">
    <property type="entry name" value="Ribonuclease Inhibitor"/>
    <property type="match status" value="1"/>
</dbReference>
<dbReference type="PANTHER" id="PTHR16083:SF25">
    <property type="entry name" value="C-JID DOMAIN-CONTAINING PROTEIN"/>
    <property type="match status" value="1"/>
</dbReference>
<sequence>MELPSSIGNAINLQKLNLSYCSNLVKLPSSIGNAINLKELCLIHCLSLVEFPSYIGNATNQKELGLTHCSRNKSFWQHLTEHLYTFEVDFEVEMTSNELVFEFKLNSDKWEIAIASLGLKLHMICRAQYLHTQVSRCIMPRIGIKLFGSHLCIGETLMEKLQLLEHLKILTASVVNALILESIQKVERHAHDIDDPEKSEWERFGSDASHLL</sequence>
<accession>A0AAU9TA48</accession>
<dbReference type="PANTHER" id="PTHR16083">
    <property type="entry name" value="LEUCINE RICH REPEAT CONTAINING PROTEIN"/>
    <property type="match status" value="1"/>
</dbReference>